<proteinExistence type="predicted"/>
<protein>
    <submittedName>
        <fullName evidence="1">Uncharacterized protein</fullName>
    </submittedName>
</protein>
<reference evidence="1 2" key="1">
    <citation type="journal article" date="2018" name="Front. Plant Sci.">
        <title>Red Clover (Trifolium pratense) and Zigzag Clover (T. medium) - A Picture of Genomic Similarities and Differences.</title>
        <authorList>
            <person name="Dluhosova J."/>
            <person name="Istvanek J."/>
            <person name="Nedelnik J."/>
            <person name="Repkova J."/>
        </authorList>
    </citation>
    <scope>NUCLEOTIDE SEQUENCE [LARGE SCALE GENOMIC DNA]</scope>
    <source>
        <strain evidence="2">cv. 10/8</strain>
        <tissue evidence="1">Leaf</tissue>
    </source>
</reference>
<feature type="non-terminal residue" evidence="1">
    <location>
        <position position="1"/>
    </location>
</feature>
<keyword evidence="2" id="KW-1185">Reference proteome</keyword>
<evidence type="ECO:0000313" key="2">
    <source>
        <dbReference type="Proteomes" id="UP000265520"/>
    </source>
</evidence>
<evidence type="ECO:0000313" key="1">
    <source>
        <dbReference type="EMBL" id="MCI86649.1"/>
    </source>
</evidence>
<comment type="caution">
    <text evidence="1">The sequence shown here is derived from an EMBL/GenBank/DDBJ whole genome shotgun (WGS) entry which is preliminary data.</text>
</comment>
<sequence length="58" mass="6115">VIRIVEERFGCIDLGFNMTAGSRKAGGSSVEGSVSARLPCGDRRSVLGVDEGWSEVNS</sequence>
<dbReference type="EMBL" id="LXQA011146366">
    <property type="protein sequence ID" value="MCI86649.1"/>
    <property type="molecule type" value="Genomic_DNA"/>
</dbReference>
<name>A0A392VH38_9FABA</name>
<organism evidence="1 2">
    <name type="scientific">Trifolium medium</name>
    <dbReference type="NCBI Taxonomy" id="97028"/>
    <lineage>
        <taxon>Eukaryota</taxon>
        <taxon>Viridiplantae</taxon>
        <taxon>Streptophyta</taxon>
        <taxon>Embryophyta</taxon>
        <taxon>Tracheophyta</taxon>
        <taxon>Spermatophyta</taxon>
        <taxon>Magnoliopsida</taxon>
        <taxon>eudicotyledons</taxon>
        <taxon>Gunneridae</taxon>
        <taxon>Pentapetalae</taxon>
        <taxon>rosids</taxon>
        <taxon>fabids</taxon>
        <taxon>Fabales</taxon>
        <taxon>Fabaceae</taxon>
        <taxon>Papilionoideae</taxon>
        <taxon>50 kb inversion clade</taxon>
        <taxon>NPAAA clade</taxon>
        <taxon>Hologalegina</taxon>
        <taxon>IRL clade</taxon>
        <taxon>Trifolieae</taxon>
        <taxon>Trifolium</taxon>
    </lineage>
</organism>
<dbReference type="AlphaFoldDB" id="A0A392VH38"/>
<dbReference type="Proteomes" id="UP000265520">
    <property type="component" value="Unassembled WGS sequence"/>
</dbReference>
<accession>A0A392VH38</accession>